<comment type="caution">
    <text evidence="2">The sequence shown here is derived from an EMBL/GenBank/DDBJ whole genome shotgun (WGS) entry which is preliminary data.</text>
</comment>
<keyword evidence="1" id="KW-1133">Transmembrane helix</keyword>
<feature type="transmembrane region" description="Helical" evidence="1">
    <location>
        <begin position="152"/>
        <end position="175"/>
    </location>
</feature>
<dbReference type="EMBL" id="JACOFZ010000008">
    <property type="protein sequence ID" value="MBC3882925.1"/>
    <property type="molecule type" value="Genomic_DNA"/>
</dbReference>
<gene>
    <name evidence="2" type="ORF">H8K36_16150</name>
</gene>
<keyword evidence="1" id="KW-0812">Transmembrane</keyword>
<dbReference type="AlphaFoldDB" id="A0A923HNQ0"/>
<dbReference type="RefSeq" id="WP_186917546.1">
    <property type="nucleotide sequence ID" value="NZ_JACOFZ010000008.1"/>
</dbReference>
<organism evidence="2 3">
    <name type="scientific">Undibacterium nitidum</name>
    <dbReference type="NCBI Taxonomy" id="2762298"/>
    <lineage>
        <taxon>Bacteria</taxon>
        <taxon>Pseudomonadati</taxon>
        <taxon>Pseudomonadota</taxon>
        <taxon>Betaproteobacteria</taxon>
        <taxon>Burkholderiales</taxon>
        <taxon>Oxalobacteraceae</taxon>
        <taxon>Undibacterium</taxon>
    </lineage>
</organism>
<keyword evidence="1" id="KW-0472">Membrane</keyword>
<keyword evidence="3" id="KW-1185">Reference proteome</keyword>
<reference evidence="2" key="1">
    <citation type="submission" date="2020-08" db="EMBL/GenBank/DDBJ databases">
        <title>Novel species isolated from subtropical streams in China.</title>
        <authorList>
            <person name="Lu H."/>
        </authorList>
    </citation>
    <scope>NUCLEOTIDE SEQUENCE</scope>
    <source>
        <strain evidence="2">LX22W</strain>
    </source>
</reference>
<dbReference type="InterPro" id="IPR021683">
    <property type="entry name" value="DUF3267"/>
</dbReference>
<name>A0A923HNQ0_9BURK</name>
<accession>A0A923HNQ0</accession>
<feature type="transmembrane region" description="Helical" evidence="1">
    <location>
        <begin position="124"/>
        <end position="146"/>
    </location>
</feature>
<evidence type="ECO:0000256" key="1">
    <source>
        <dbReference type="SAM" id="Phobius"/>
    </source>
</evidence>
<evidence type="ECO:0000313" key="3">
    <source>
        <dbReference type="Proteomes" id="UP000627446"/>
    </source>
</evidence>
<proteinExistence type="predicted"/>
<evidence type="ECO:0000313" key="2">
    <source>
        <dbReference type="EMBL" id="MBC3882925.1"/>
    </source>
</evidence>
<feature type="transmembrane region" description="Helical" evidence="1">
    <location>
        <begin position="36"/>
        <end position="60"/>
    </location>
</feature>
<feature type="transmembrane region" description="Helical" evidence="1">
    <location>
        <begin position="72"/>
        <end position="92"/>
    </location>
</feature>
<sequence>MWFKQNLRTNPNFQTEILVQSGWKELSIVSSLSHRISFVIGCVVLCLLASAGVSSVFLSIFGSSILTSFGPIFLGLVFVGVLPHELIHLLTFQKQKGKERIVDFCPGLFCTVVVNDGALNKVRLLLSLLAPLFILTVLFLVIAFLFPTVAGHMMLLAFGNAAWSGVDLYIALFLFMHVQENQNLHLASFTTPGVFVKEI</sequence>
<dbReference type="Pfam" id="PF11667">
    <property type="entry name" value="DUF3267"/>
    <property type="match status" value="1"/>
</dbReference>
<protein>
    <submittedName>
        <fullName evidence="2">DUF3267 domain-containing protein</fullName>
    </submittedName>
</protein>
<dbReference type="Proteomes" id="UP000627446">
    <property type="component" value="Unassembled WGS sequence"/>
</dbReference>